<evidence type="ECO:0000256" key="10">
    <source>
        <dbReference type="ARBA" id="ARBA00023225"/>
    </source>
</evidence>
<dbReference type="GO" id="GO:0006935">
    <property type="term" value="P:chemotaxis"/>
    <property type="evidence" value="ECO:0007669"/>
    <property type="project" value="UniProtKB-KW"/>
</dbReference>
<comment type="caution">
    <text evidence="15">The sequence shown here is derived from an EMBL/GenBank/DDBJ whole genome shotgun (WGS) entry which is preliminary data.</text>
</comment>
<name>A0A0Q2JW61_CAMCO</name>
<dbReference type="GO" id="GO:0044781">
    <property type="term" value="P:bacterial-type flagellum organization"/>
    <property type="evidence" value="ECO:0007669"/>
    <property type="project" value="UniProtKB-KW"/>
</dbReference>
<evidence type="ECO:0000313" key="17">
    <source>
        <dbReference type="EMBL" id="EAL9204374.1"/>
    </source>
</evidence>
<dbReference type="OrthoDB" id="5362977at2"/>
<dbReference type="EMBL" id="AACQHW010000003">
    <property type="protein sequence ID" value="EAL6850564.1"/>
    <property type="molecule type" value="Genomic_DNA"/>
</dbReference>
<evidence type="ECO:0000313" key="22">
    <source>
        <dbReference type="Proteomes" id="UP000411403"/>
    </source>
</evidence>
<dbReference type="Pfam" id="PF02050">
    <property type="entry name" value="FliJ"/>
    <property type="match status" value="1"/>
</dbReference>
<evidence type="ECO:0000313" key="15">
    <source>
        <dbReference type="EMBL" id="EAK5103812.1"/>
    </source>
</evidence>
<evidence type="ECO:0000313" key="23">
    <source>
        <dbReference type="Proteomes" id="UP000557830"/>
    </source>
</evidence>
<dbReference type="AlphaFoldDB" id="A0A0Q2JW61"/>
<dbReference type="Proteomes" id="UP000365807">
    <property type="component" value="Unassembled WGS sequence"/>
</dbReference>
<evidence type="ECO:0000256" key="8">
    <source>
        <dbReference type="ARBA" id="ARBA00022927"/>
    </source>
</evidence>
<dbReference type="GO" id="GO:0005886">
    <property type="term" value="C:plasma membrane"/>
    <property type="evidence" value="ECO:0007669"/>
    <property type="project" value="UniProtKB-SubCell"/>
</dbReference>
<evidence type="ECO:0000313" key="20">
    <source>
        <dbReference type="Proteomes" id="UP000365807"/>
    </source>
</evidence>
<evidence type="ECO:0000256" key="5">
    <source>
        <dbReference type="ARBA" id="ARBA00022475"/>
    </source>
</evidence>
<evidence type="ECO:0000256" key="1">
    <source>
        <dbReference type="ARBA" id="ARBA00004413"/>
    </source>
</evidence>
<proteinExistence type="inferred from homology"/>
<evidence type="ECO:0000313" key="18">
    <source>
        <dbReference type="Proteomes" id="UP000352088"/>
    </source>
</evidence>
<dbReference type="Proteomes" id="UP000409545">
    <property type="component" value="Unassembled WGS sequence"/>
</dbReference>
<reference evidence="21 23" key="2">
    <citation type="submission" date="2018-05" db="EMBL/GenBank/DDBJ databases">
        <authorList>
            <consortium name="NARMS: The National Antimicrobial Resistance Monitoring System"/>
        </authorList>
    </citation>
    <scope>NUCLEOTIDE SEQUENCE [LARGE SCALE GENOMIC DNA]</scope>
    <source>
        <strain evidence="17 22">CVM N17C171</strain>
        <strain evidence="16 18">CVM N17C548</strain>
        <strain evidence="14 20">FSIS11807978</strain>
        <strain evidence="12 23">FSIS1609200</strain>
        <strain evidence="15 21">FSIS1711007</strain>
    </source>
</reference>
<reference evidence="13 19" key="1">
    <citation type="submission" date="2018-05" db="EMBL/GenBank/DDBJ databases">
        <authorList>
            <consortium name="GenomeTrakr network: Whole genome sequencing for foodborne pathogen traceback"/>
        </authorList>
    </citation>
    <scope>NUCLEOTIDE SEQUENCE [LARGE SCALE GENOMIC DNA]</scope>
    <source>
        <strain evidence="13 19">NC_C6016</strain>
    </source>
</reference>
<dbReference type="KEGG" id="ccof:VC76_07400"/>
<evidence type="ECO:0000256" key="6">
    <source>
        <dbReference type="ARBA" id="ARBA00022500"/>
    </source>
</evidence>
<dbReference type="EMBL" id="AACGUZ010000009">
    <property type="protein sequence ID" value="EAK5103812.1"/>
    <property type="molecule type" value="Genomic_DNA"/>
</dbReference>
<evidence type="ECO:0000256" key="11">
    <source>
        <dbReference type="SAM" id="Coils"/>
    </source>
</evidence>
<comment type="subcellular location">
    <subcellularLocation>
        <location evidence="1">Cell membrane</location>
        <topology evidence="1">Peripheral membrane protein</topology>
        <orientation evidence="1">Cytoplasmic side</orientation>
    </subcellularLocation>
</comment>
<evidence type="ECO:0000256" key="9">
    <source>
        <dbReference type="ARBA" id="ARBA00023136"/>
    </source>
</evidence>
<dbReference type="GO" id="GO:0015031">
    <property type="term" value="P:protein transport"/>
    <property type="evidence" value="ECO:0007669"/>
    <property type="project" value="UniProtKB-KW"/>
</dbReference>
<feature type="coiled-coil region" evidence="11">
    <location>
        <begin position="9"/>
        <end position="43"/>
    </location>
</feature>
<comment type="similarity">
    <text evidence="2">Belongs to the FliJ family.</text>
</comment>
<sequence length="142" mass="16592">MKSKYNSVVKVRKQQLDKAESNLNQAKQRQLEHEKAYELSRQECESLGVLPKSGSIAELRSNLSMAQVGREALARAREKVELSKKEMNHYQFLYQKAHLDYEKMKVLEAEEIKQKQKELAKAEEKFLDEIAISRFFKGEKDD</sequence>
<evidence type="ECO:0000313" key="12">
    <source>
        <dbReference type="EMBL" id="EAJ1077114.1"/>
    </source>
</evidence>
<dbReference type="EMBL" id="AACSIE010000003">
    <property type="protein sequence ID" value="EAL9204374.1"/>
    <property type="molecule type" value="Genomic_DNA"/>
</dbReference>
<evidence type="ECO:0000313" key="14">
    <source>
        <dbReference type="EMBL" id="EAK4357728.1"/>
    </source>
</evidence>
<keyword evidence="11" id="KW-0175">Coiled coil</keyword>
<gene>
    <name evidence="15" type="ORF">B9Q54_05960</name>
    <name evidence="12" type="ORF">BU953_05765</name>
    <name evidence="14" type="ORF">C6T04_02115</name>
    <name evidence="13" type="ORF">CJD00_02785</name>
    <name evidence="16" type="ORF">DSX26_03675</name>
    <name evidence="17" type="ORF">DYU70_04265</name>
</gene>
<protein>
    <recommendedName>
        <fullName evidence="3">Flagellar FliJ protein</fullName>
    </recommendedName>
</protein>
<dbReference type="STRING" id="195.ATE51_00574"/>
<evidence type="ECO:0000256" key="3">
    <source>
        <dbReference type="ARBA" id="ARBA00020392"/>
    </source>
</evidence>
<keyword evidence="8" id="KW-0653">Protein transport</keyword>
<dbReference type="Proteomes" id="UP000361993">
    <property type="component" value="Unassembled WGS sequence"/>
</dbReference>
<dbReference type="Proteomes" id="UP000352088">
    <property type="component" value="Unassembled WGS sequence"/>
</dbReference>
<accession>A0A0Q2JW61</accession>
<evidence type="ECO:0000256" key="2">
    <source>
        <dbReference type="ARBA" id="ARBA00010004"/>
    </source>
</evidence>
<keyword evidence="10" id="KW-1006">Bacterial flagellum protein export</keyword>
<keyword evidence="6" id="KW-0145">Chemotaxis</keyword>
<keyword evidence="5" id="KW-1003">Cell membrane</keyword>
<keyword evidence="9" id="KW-0472">Membrane</keyword>
<dbReference type="InterPro" id="IPR012823">
    <property type="entry name" value="Flagell_FliJ"/>
</dbReference>
<dbReference type="EMBL" id="AACGFG010000002">
    <property type="protein sequence ID" value="EAK4357728.1"/>
    <property type="molecule type" value="Genomic_DNA"/>
</dbReference>
<keyword evidence="4" id="KW-0813">Transport</keyword>
<dbReference type="GO" id="GO:0071973">
    <property type="term" value="P:bacterial-type flagellum-dependent cell motility"/>
    <property type="evidence" value="ECO:0007669"/>
    <property type="project" value="InterPro"/>
</dbReference>
<evidence type="ECO:0000313" key="13">
    <source>
        <dbReference type="EMBL" id="EAK1509212.1"/>
    </source>
</evidence>
<evidence type="ECO:0000256" key="4">
    <source>
        <dbReference type="ARBA" id="ARBA00022448"/>
    </source>
</evidence>
<dbReference type="GO" id="GO:0009288">
    <property type="term" value="C:bacterial-type flagellum"/>
    <property type="evidence" value="ECO:0007669"/>
    <property type="project" value="InterPro"/>
</dbReference>
<evidence type="ECO:0000256" key="7">
    <source>
        <dbReference type="ARBA" id="ARBA00022795"/>
    </source>
</evidence>
<evidence type="ECO:0000313" key="19">
    <source>
        <dbReference type="Proteomes" id="UP000361993"/>
    </source>
</evidence>
<evidence type="ECO:0000313" key="16">
    <source>
        <dbReference type="EMBL" id="EAL6850564.1"/>
    </source>
</evidence>
<keyword evidence="7" id="KW-1005">Bacterial flagellum biogenesis</keyword>
<organism evidence="15 21">
    <name type="scientific">Campylobacter coli</name>
    <dbReference type="NCBI Taxonomy" id="195"/>
    <lineage>
        <taxon>Bacteria</taxon>
        <taxon>Pseudomonadati</taxon>
        <taxon>Campylobacterota</taxon>
        <taxon>Epsilonproteobacteria</taxon>
        <taxon>Campylobacterales</taxon>
        <taxon>Campylobacteraceae</taxon>
        <taxon>Campylobacter</taxon>
    </lineage>
</organism>
<dbReference type="Gene3D" id="1.10.287.1700">
    <property type="match status" value="1"/>
</dbReference>
<dbReference type="RefSeq" id="WP_002779340.1">
    <property type="nucleotide sequence ID" value="NZ_AANOQZ020000005.1"/>
</dbReference>
<dbReference type="Proteomes" id="UP000411403">
    <property type="component" value="Unassembled WGS sequence"/>
</dbReference>
<dbReference type="Proteomes" id="UP000557830">
    <property type="component" value="Unassembled WGS sequence"/>
</dbReference>
<evidence type="ECO:0000313" key="21">
    <source>
        <dbReference type="Proteomes" id="UP000409545"/>
    </source>
</evidence>
<dbReference type="EMBL" id="AACDUL010000003">
    <property type="protein sequence ID" value="EAK1509212.1"/>
    <property type="molecule type" value="Genomic_DNA"/>
</dbReference>
<dbReference type="InterPro" id="IPR053716">
    <property type="entry name" value="Flag_assembly_chemotaxis_eff"/>
</dbReference>
<dbReference type="KEGG" id="ccoo:ATE51_00574"/>
<dbReference type="EMBL" id="AABUYW010000009">
    <property type="protein sequence ID" value="EAJ1077114.1"/>
    <property type="molecule type" value="Genomic_DNA"/>
</dbReference>